<feature type="coiled-coil region" evidence="2">
    <location>
        <begin position="387"/>
        <end position="480"/>
    </location>
</feature>
<evidence type="ECO:0000313" key="5">
    <source>
        <dbReference type="RefSeq" id="XP_022240012.1"/>
    </source>
</evidence>
<evidence type="ECO:0000256" key="3">
    <source>
        <dbReference type="SAM" id="MobiDB-lite"/>
    </source>
</evidence>
<keyword evidence="1 2" id="KW-0175">Coiled coil</keyword>
<dbReference type="InterPro" id="IPR051293">
    <property type="entry name" value="MTUS1/CCDC69"/>
</dbReference>
<feature type="coiled-coil region" evidence="2">
    <location>
        <begin position="294"/>
        <end position="350"/>
    </location>
</feature>
<dbReference type="PANTHER" id="PTHR24200:SF11">
    <property type="entry name" value="TOUCAN, ISOFORM A"/>
    <property type="match status" value="1"/>
</dbReference>
<dbReference type="Proteomes" id="UP000694941">
    <property type="component" value="Unplaced"/>
</dbReference>
<protein>
    <submittedName>
        <fullName evidence="5">Microtubule-associated tumor suppressor 1 homolog A-like</fullName>
    </submittedName>
</protein>
<keyword evidence="4" id="KW-1185">Reference proteome</keyword>
<feature type="region of interest" description="Disordered" evidence="3">
    <location>
        <begin position="85"/>
        <end position="124"/>
    </location>
</feature>
<feature type="compositionally biased region" description="Polar residues" evidence="3">
    <location>
        <begin position="95"/>
        <end position="115"/>
    </location>
</feature>
<reference evidence="5" key="1">
    <citation type="submission" date="2025-08" db="UniProtKB">
        <authorList>
            <consortium name="RefSeq"/>
        </authorList>
    </citation>
    <scope>IDENTIFICATION</scope>
    <source>
        <tissue evidence="5">Muscle</tissue>
    </source>
</reference>
<sequence length="552" mass="63685">MNTNLMVTRQMSRSKPSKAASEATQHLVEKETDRERHFTKAQNKNIPAPERTTAIGRYNKTSHRTSNIVCDQLWTSIFITGHEREVDEGSRTKHQVSLSRESAAQKNSRLNTSVKSSRDVVPPTVETPLKKTTQIAPPEEHKKSQKKKIQEIDQLGVLSERRSKELKLLKMQLKRACLGFEAFSIVIKYLTDELDNLSKSRTITDTKKTQADVCKAETRFHRYETQFEHLKQYHAEDLQSLTTMLAELHRKETEELTLTYQKKIRTLKANHEEEVRDLKNIHVKSIRDAQIRNKAAVDALREQHNRIIEDLEKDFTTQLQQEVEGHKRSQTSLQDQVKELKKQCKDLQHETKYIEGTLQQDTNSKLQWALAQKVTLQKEVDSLRAVLEIKVEDIHELRTENLEMKKELEKLPVARQHIQKLKARIEDLQAVVDEKVRIERQLASESQHLKEEFEKESKTNSRLSMEKEELQWRLKQTMEANVLHSTKADSSLDVVNKLLEDDLLNELDTSQPGGEDNFCCSGSFSVGSKTLYSTSSTEKNSSSACLPSWSLP</sequence>
<feature type="region of interest" description="Disordered" evidence="3">
    <location>
        <begin position="1"/>
        <end position="24"/>
    </location>
</feature>
<dbReference type="GeneID" id="111085486"/>
<feature type="compositionally biased region" description="Polar residues" evidence="3">
    <location>
        <begin position="1"/>
        <end position="14"/>
    </location>
</feature>
<dbReference type="RefSeq" id="XP_022240012.1">
    <property type="nucleotide sequence ID" value="XM_022384304.1"/>
</dbReference>
<evidence type="ECO:0000256" key="2">
    <source>
        <dbReference type="SAM" id="Coils"/>
    </source>
</evidence>
<evidence type="ECO:0000313" key="4">
    <source>
        <dbReference type="Proteomes" id="UP000694941"/>
    </source>
</evidence>
<name>A0ABM1S8Q7_LIMPO</name>
<organism evidence="4 5">
    <name type="scientific">Limulus polyphemus</name>
    <name type="common">Atlantic horseshoe crab</name>
    <dbReference type="NCBI Taxonomy" id="6850"/>
    <lineage>
        <taxon>Eukaryota</taxon>
        <taxon>Metazoa</taxon>
        <taxon>Ecdysozoa</taxon>
        <taxon>Arthropoda</taxon>
        <taxon>Chelicerata</taxon>
        <taxon>Merostomata</taxon>
        <taxon>Xiphosura</taxon>
        <taxon>Limulidae</taxon>
        <taxon>Limulus</taxon>
    </lineage>
</organism>
<evidence type="ECO:0000256" key="1">
    <source>
        <dbReference type="ARBA" id="ARBA00023054"/>
    </source>
</evidence>
<gene>
    <name evidence="5" type="primary">LOC111085486</name>
</gene>
<accession>A0ABM1S8Q7</accession>
<proteinExistence type="predicted"/>
<dbReference type="PANTHER" id="PTHR24200">
    <property type="entry name" value="TOUCAN, ISOFORM A"/>
    <property type="match status" value="1"/>
</dbReference>